<sequence>MLNTIIYRSHINDDTPLNILPEMVARANVQNAQLNVTGILLFNGTHFFQILEGPEAGVDEIYSRICNDKRHHNIVELMRDFSPSRRFGKHGMELFDLRQHNTDTLLQEVLDRGTTKYRLTYDDRGLQFLRTFVESRERENYFEVLPADYWDFVAEEMPHSHHQPGGSEGITFRAIIDPLGRTVTGIEAVPNSDSKEQDDFTRHLYNLKSVKKALRSAGMSCPSGMPLYVSILPMTLVIFEDSVSQLVDCIYQSGLVPEQVLLGVSEKEVISNLAQFSLSVKLLKQAGISLSIDNFGEGSAGLSLLAYVQPDRIRVGEKMIRDIHSSGPKQAILQSVIRCCSALEIKVIVSGIEKAEEWMWLEAAGVTNFQGGLFLKDGSILAWPEVKENV</sequence>
<evidence type="ECO:0000259" key="1">
    <source>
        <dbReference type="PROSITE" id="PS50883"/>
    </source>
</evidence>
<dbReference type="Pfam" id="PF00563">
    <property type="entry name" value="EAL"/>
    <property type="match status" value="1"/>
</dbReference>
<evidence type="ECO:0000259" key="2">
    <source>
        <dbReference type="PROSITE" id="PS50925"/>
    </source>
</evidence>
<feature type="domain" description="BLUF" evidence="2">
    <location>
        <begin position="2"/>
        <end position="93"/>
    </location>
</feature>
<dbReference type="GO" id="GO:0009882">
    <property type="term" value="F:blue light photoreceptor activity"/>
    <property type="evidence" value="ECO:0007669"/>
    <property type="project" value="InterPro"/>
</dbReference>
<reference evidence="3 4" key="1">
    <citation type="submission" date="2017-10" db="EMBL/GenBank/DDBJ databases">
        <title>Draft genome of two endophytic bacteria isolated from 'guarana' Paullinia cupana (Mart.) Ducke.</title>
        <authorList>
            <person name="Siqueira K.A."/>
            <person name="Liotti R.G."/>
            <person name="Mendes T.A."/>
            <person name="Soares M.A."/>
        </authorList>
    </citation>
    <scope>NUCLEOTIDE SEQUENCE [LARGE SCALE GENOMIC DNA]</scope>
    <source>
        <strain evidence="3 4">342</strain>
    </source>
</reference>
<dbReference type="SUPFAM" id="SSF141868">
    <property type="entry name" value="EAL domain-like"/>
    <property type="match status" value="1"/>
</dbReference>
<dbReference type="SMART" id="SM00052">
    <property type="entry name" value="EAL"/>
    <property type="match status" value="1"/>
</dbReference>
<feature type="domain" description="EAL" evidence="1">
    <location>
        <begin position="134"/>
        <end position="390"/>
    </location>
</feature>
<dbReference type="EMBL" id="PDET01000017">
    <property type="protein sequence ID" value="PRD13584.1"/>
    <property type="molecule type" value="Genomic_DNA"/>
</dbReference>
<dbReference type="InterPro" id="IPR050706">
    <property type="entry name" value="Cyclic-di-GMP_PDE-like"/>
</dbReference>
<dbReference type="PROSITE" id="PS50883">
    <property type="entry name" value="EAL"/>
    <property type="match status" value="1"/>
</dbReference>
<gene>
    <name evidence="3" type="ORF">CQW29_20200</name>
</gene>
<dbReference type="SMART" id="SM01034">
    <property type="entry name" value="BLUF"/>
    <property type="match status" value="1"/>
</dbReference>
<dbReference type="AlphaFoldDB" id="A0A2S9I782"/>
<dbReference type="Gene3D" id="3.30.70.100">
    <property type="match status" value="1"/>
</dbReference>
<dbReference type="InterPro" id="IPR001633">
    <property type="entry name" value="EAL_dom"/>
</dbReference>
<evidence type="ECO:0000313" key="3">
    <source>
        <dbReference type="EMBL" id="PRD13584.1"/>
    </source>
</evidence>
<dbReference type="Pfam" id="PF04940">
    <property type="entry name" value="BLUF"/>
    <property type="match status" value="1"/>
</dbReference>
<dbReference type="CDD" id="cd01948">
    <property type="entry name" value="EAL"/>
    <property type="match status" value="1"/>
</dbReference>
<dbReference type="PROSITE" id="PS50925">
    <property type="entry name" value="BLUF"/>
    <property type="match status" value="1"/>
</dbReference>
<name>A0A2S9I782_9GAMM</name>
<dbReference type="Proteomes" id="UP000239181">
    <property type="component" value="Unassembled WGS sequence"/>
</dbReference>
<dbReference type="InterPro" id="IPR035919">
    <property type="entry name" value="EAL_sf"/>
</dbReference>
<dbReference type="OrthoDB" id="1673646at2"/>
<protein>
    <submittedName>
        <fullName evidence="3">Diguanylate phosphodiesterase</fullName>
    </submittedName>
</protein>
<organism evidence="3 4">
    <name type="scientific">Pantoea coffeiphila</name>
    <dbReference type="NCBI Taxonomy" id="1465635"/>
    <lineage>
        <taxon>Bacteria</taxon>
        <taxon>Pseudomonadati</taxon>
        <taxon>Pseudomonadota</taxon>
        <taxon>Gammaproteobacteria</taxon>
        <taxon>Enterobacterales</taxon>
        <taxon>Erwiniaceae</taxon>
        <taxon>Pantoea</taxon>
    </lineage>
</organism>
<accession>A0A2S9I782</accession>
<dbReference type="GO" id="GO:0071949">
    <property type="term" value="F:FAD binding"/>
    <property type="evidence" value="ECO:0007669"/>
    <property type="project" value="InterPro"/>
</dbReference>
<dbReference type="GO" id="GO:0071111">
    <property type="term" value="F:cyclic-guanylate-specific phosphodiesterase activity"/>
    <property type="evidence" value="ECO:0007669"/>
    <property type="project" value="InterPro"/>
</dbReference>
<keyword evidence="4" id="KW-1185">Reference proteome</keyword>
<dbReference type="RefSeq" id="WP_105594544.1">
    <property type="nucleotide sequence ID" value="NZ_PDET01000017.1"/>
</dbReference>
<proteinExistence type="predicted"/>
<dbReference type="InterPro" id="IPR036046">
    <property type="entry name" value="Acylphosphatase-like_dom_sf"/>
</dbReference>
<dbReference type="Gene3D" id="3.20.20.450">
    <property type="entry name" value="EAL domain"/>
    <property type="match status" value="1"/>
</dbReference>
<evidence type="ECO:0000313" key="4">
    <source>
        <dbReference type="Proteomes" id="UP000239181"/>
    </source>
</evidence>
<dbReference type="SUPFAM" id="SSF54975">
    <property type="entry name" value="Acylphosphatase/BLUF domain-like"/>
    <property type="match status" value="1"/>
</dbReference>
<dbReference type="PANTHER" id="PTHR33121">
    <property type="entry name" value="CYCLIC DI-GMP PHOSPHODIESTERASE PDEF"/>
    <property type="match status" value="1"/>
</dbReference>
<dbReference type="PANTHER" id="PTHR33121:SF15">
    <property type="entry name" value="BLUE LIGHT- AND TEMPERATURE-REGULATED ANTIREPRESSOR BLUF"/>
    <property type="match status" value="1"/>
</dbReference>
<comment type="caution">
    <text evidence="3">The sequence shown here is derived from an EMBL/GenBank/DDBJ whole genome shotgun (WGS) entry which is preliminary data.</text>
</comment>
<dbReference type="InterPro" id="IPR007024">
    <property type="entry name" value="BLUF_domain"/>
</dbReference>